<feature type="region of interest" description="Disordered" evidence="1">
    <location>
        <begin position="258"/>
        <end position="281"/>
    </location>
</feature>
<comment type="caution">
    <text evidence="3">The sequence shown here is derived from an EMBL/GenBank/DDBJ whole genome shotgun (WGS) entry which is preliminary data.</text>
</comment>
<evidence type="ECO:0000256" key="2">
    <source>
        <dbReference type="SAM" id="Phobius"/>
    </source>
</evidence>
<feature type="region of interest" description="Disordered" evidence="1">
    <location>
        <begin position="1"/>
        <end position="72"/>
    </location>
</feature>
<dbReference type="VEuPathDB" id="FungiDB:A1Q1_01202"/>
<proteinExistence type="predicted"/>
<reference evidence="3 4" key="1">
    <citation type="journal article" date="2012" name="Eukaryot. Cell">
        <title>Draft genome sequence of CBS 2479, the standard type strain of Trichosporon asahii.</title>
        <authorList>
            <person name="Yang R.Y."/>
            <person name="Li H.T."/>
            <person name="Zhu H."/>
            <person name="Zhou G.P."/>
            <person name="Wang M."/>
            <person name="Wang L."/>
        </authorList>
    </citation>
    <scope>NUCLEOTIDE SEQUENCE [LARGE SCALE GENOMIC DNA]</scope>
    <source>
        <strain evidence="4">ATCC 90039 / CBS 2479 / JCM 2466 / KCTC 7840 / NCYC 2677 / UAMH 7654</strain>
    </source>
</reference>
<evidence type="ECO:0000313" key="4">
    <source>
        <dbReference type="Proteomes" id="UP000002748"/>
    </source>
</evidence>
<feature type="transmembrane region" description="Helical" evidence="2">
    <location>
        <begin position="333"/>
        <end position="353"/>
    </location>
</feature>
<feature type="region of interest" description="Disordered" evidence="1">
    <location>
        <begin position="85"/>
        <end position="105"/>
    </location>
</feature>
<dbReference type="Proteomes" id="UP000002748">
    <property type="component" value="Unassembled WGS sequence"/>
</dbReference>
<dbReference type="GeneID" id="25984716"/>
<dbReference type="RefSeq" id="XP_014180952.1">
    <property type="nucleotide sequence ID" value="XM_014325477.1"/>
</dbReference>
<feature type="compositionally biased region" description="Polar residues" evidence="1">
    <location>
        <begin position="26"/>
        <end position="38"/>
    </location>
</feature>
<dbReference type="AlphaFoldDB" id="J4UEH1"/>
<feature type="transmembrane region" description="Helical" evidence="2">
    <location>
        <begin position="424"/>
        <end position="442"/>
    </location>
</feature>
<dbReference type="KEGG" id="tasa:A1Q1_01202"/>
<dbReference type="EMBL" id="ALBS01000162">
    <property type="protein sequence ID" value="EJT49645.1"/>
    <property type="molecule type" value="Genomic_DNA"/>
</dbReference>
<accession>J4UEH1</accession>
<evidence type="ECO:0000313" key="3">
    <source>
        <dbReference type="EMBL" id="EJT49645.1"/>
    </source>
</evidence>
<organism evidence="3 4">
    <name type="scientific">Trichosporon asahii var. asahii (strain ATCC 90039 / CBS 2479 / JCM 2466 / KCTC 7840 / NBRC 103889/ NCYC 2677 / UAMH 7654)</name>
    <name type="common">Yeast</name>
    <dbReference type="NCBI Taxonomy" id="1186058"/>
    <lineage>
        <taxon>Eukaryota</taxon>
        <taxon>Fungi</taxon>
        <taxon>Dikarya</taxon>
        <taxon>Basidiomycota</taxon>
        <taxon>Agaricomycotina</taxon>
        <taxon>Tremellomycetes</taxon>
        <taxon>Trichosporonales</taxon>
        <taxon>Trichosporonaceae</taxon>
        <taxon>Trichosporon</taxon>
    </lineage>
</organism>
<dbReference type="HOGENOM" id="CLU_525989_0_0_1"/>
<gene>
    <name evidence="3" type="ORF">A1Q1_01202</name>
</gene>
<feature type="compositionally biased region" description="Polar residues" evidence="1">
    <location>
        <begin position="152"/>
        <end position="170"/>
    </location>
</feature>
<keyword evidence="2" id="KW-1133">Transmembrane helix</keyword>
<evidence type="ECO:0000256" key="1">
    <source>
        <dbReference type="SAM" id="MobiDB-lite"/>
    </source>
</evidence>
<feature type="region of interest" description="Disordered" evidence="1">
    <location>
        <begin position="140"/>
        <end position="170"/>
    </location>
</feature>
<protein>
    <submittedName>
        <fullName evidence="3">Uncharacterized protein</fullName>
    </submittedName>
</protein>
<keyword evidence="2" id="KW-0472">Membrane</keyword>
<sequence length="518" mass="57561">MPPPIEYRASPSEGAPSSLMPAIPTPRNSSEMSSSPNQDEAEKRAGRQHPAASVATALTPHADPTPEQPKPGVWRLFRAILARIQPATKNDPNEDHATKNGHTPEHAEYTTQANTGDYLSPRCPSLCGCHRCVKVSNALFPHPQPRLPRSTPMRTSQPENIKQESSCDNYNGRNDRETLQLTDHQPDGAYLVVLDVATELRHLDDLSDNAGSAGNVNESDQLCVCNCCPHNGRSLPNDSDWITTKSDQTITIDKIVQTEPSHEHPHDQPPSPADQPQTRGPERAPLVHFAHHARLAVLNTANAVQFANRGLQLLMKEQKDRLAPARVGPGESIWIALLDAFLAWLLQPAWRILMAETRQKARAGFGVHHGVRFIFLRAGIHQTLVMVGALMFLLWVIGTWMYFAGVEFVVVMSDGSEYASSMEYFKDWIWSLTPLLGFLYLLENAANAAQMQAAYNLCQMRSAAIARAHQELREQEAEAEVMEAHRLENKRKEAAGWALECAEREAISPWWVESEGSD</sequence>
<keyword evidence="2" id="KW-0812">Transmembrane</keyword>
<name>J4UEH1_TRIAS</name>
<feature type="compositionally biased region" description="Basic and acidic residues" evidence="1">
    <location>
        <begin position="91"/>
        <end position="105"/>
    </location>
</feature>
<feature type="transmembrane region" description="Helical" evidence="2">
    <location>
        <begin position="384"/>
        <end position="404"/>
    </location>
</feature>